<dbReference type="SMART" id="SM00826">
    <property type="entry name" value="PKS_DH"/>
    <property type="match status" value="1"/>
</dbReference>
<dbReference type="Pfam" id="PF00550">
    <property type="entry name" value="PP-binding"/>
    <property type="match status" value="1"/>
</dbReference>
<dbReference type="SMART" id="SM00827">
    <property type="entry name" value="PKS_AT"/>
    <property type="match status" value="1"/>
</dbReference>
<dbReference type="PROSITE" id="PS50075">
    <property type="entry name" value="CARRIER"/>
    <property type="match status" value="1"/>
</dbReference>
<dbReference type="InterPro" id="IPR032821">
    <property type="entry name" value="PKS_assoc"/>
</dbReference>
<dbReference type="GO" id="GO:0004312">
    <property type="term" value="F:fatty acid synthase activity"/>
    <property type="evidence" value="ECO:0007669"/>
    <property type="project" value="TreeGrafter"/>
</dbReference>
<dbReference type="SUPFAM" id="SSF47336">
    <property type="entry name" value="ACP-like"/>
    <property type="match status" value="1"/>
</dbReference>
<evidence type="ECO:0000256" key="6">
    <source>
        <dbReference type="ARBA" id="ARBA00023315"/>
    </source>
</evidence>
<dbReference type="Gene3D" id="1.10.1200.10">
    <property type="entry name" value="ACP-like"/>
    <property type="match status" value="1"/>
</dbReference>
<dbReference type="InterPro" id="IPR036291">
    <property type="entry name" value="NAD(P)-bd_dom_sf"/>
</dbReference>
<dbReference type="InterPro" id="IPR049900">
    <property type="entry name" value="PKS_mFAS_DH"/>
</dbReference>
<dbReference type="SMART" id="SM00825">
    <property type="entry name" value="PKS_KS"/>
    <property type="match status" value="1"/>
</dbReference>
<dbReference type="Pfam" id="PF16197">
    <property type="entry name" value="KAsynt_C_assoc"/>
    <property type="match status" value="1"/>
</dbReference>
<dbReference type="SUPFAM" id="SSF51735">
    <property type="entry name" value="NAD(P)-binding Rossmann-fold domains"/>
    <property type="match status" value="2"/>
</dbReference>
<feature type="active site" description="Proton donor; for dehydratase activity" evidence="7">
    <location>
        <position position="1085"/>
    </location>
</feature>
<feature type="region of interest" description="N-terminal hotdog fold" evidence="7">
    <location>
        <begin position="899"/>
        <end position="1020"/>
    </location>
</feature>
<dbReference type="Gene3D" id="3.10.129.110">
    <property type="entry name" value="Polyketide synthase dehydratase"/>
    <property type="match status" value="1"/>
</dbReference>
<dbReference type="InterPro" id="IPR016035">
    <property type="entry name" value="Acyl_Trfase/lysoPLipase"/>
</dbReference>
<evidence type="ECO:0000256" key="5">
    <source>
        <dbReference type="ARBA" id="ARBA00023194"/>
    </source>
</evidence>
<dbReference type="Proteomes" id="UP000516052">
    <property type="component" value="Chromosome"/>
</dbReference>
<evidence type="ECO:0000313" key="13">
    <source>
        <dbReference type="Proteomes" id="UP000516052"/>
    </source>
</evidence>
<evidence type="ECO:0000256" key="7">
    <source>
        <dbReference type="PROSITE-ProRule" id="PRU01363"/>
    </source>
</evidence>
<dbReference type="InterPro" id="IPR042104">
    <property type="entry name" value="PKS_dehydratase_sf"/>
</dbReference>
<dbReference type="PROSITE" id="PS52004">
    <property type="entry name" value="KS3_2"/>
    <property type="match status" value="1"/>
</dbReference>
<protein>
    <submittedName>
        <fullName evidence="12">Acyltransferase domain-containing protein</fullName>
    </submittedName>
</protein>
<evidence type="ECO:0000256" key="1">
    <source>
        <dbReference type="ARBA" id="ARBA00004792"/>
    </source>
</evidence>
<organism evidence="12 13">
    <name type="scientific">Streptomyces roseirectus</name>
    <dbReference type="NCBI Taxonomy" id="2768066"/>
    <lineage>
        <taxon>Bacteria</taxon>
        <taxon>Bacillati</taxon>
        <taxon>Actinomycetota</taxon>
        <taxon>Actinomycetes</taxon>
        <taxon>Kitasatosporales</taxon>
        <taxon>Streptomycetaceae</taxon>
        <taxon>Streptomyces</taxon>
    </lineage>
</organism>
<proteinExistence type="predicted"/>
<dbReference type="PROSITE" id="PS52019">
    <property type="entry name" value="PKS_MFAS_DH"/>
    <property type="match status" value="1"/>
</dbReference>
<accession>A0A7H0I5Z8</accession>
<evidence type="ECO:0000313" key="12">
    <source>
        <dbReference type="EMBL" id="QNP68214.1"/>
    </source>
</evidence>
<comment type="pathway">
    <text evidence="1">Antibiotic biosynthesis.</text>
</comment>
<evidence type="ECO:0000256" key="4">
    <source>
        <dbReference type="ARBA" id="ARBA00022679"/>
    </source>
</evidence>
<dbReference type="InterPro" id="IPR057326">
    <property type="entry name" value="KR_dom"/>
</dbReference>
<dbReference type="PANTHER" id="PTHR43775:SF37">
    <property type="entry name" value="SI:DKEY-61P9.11"/>
    <property type="match status" value="1"/>
</dbReference>
<feature type="domain" description="PKS/mFAS DH" evidence="11">
    <location>
        <begin position="899"/>
        <end position="1161"/>
    </location>
</feature>
<dbReference type="KEGG" id="sroi:IAG44_01185"/>
<dbReference type="Pfam" id="PF00109">
    <property type="entry name" value="ketoacyl-synt"/>
    <property type="match status" value="1"/>
</dbReference>
<keyword evidence="13" id="KW-1185">Reference proteome</keyword>
<dbReference type="Gene3D" id="3.40.366.10">
    <property type="entry name" value="Malonyl-Coenzyme A Acyl Carrier Protein, domain 2"/>
    <property type="match status" value="1"/>
</dbReference>
<dbReference type="InterPro" id="IPR001227">
    <property type="entry name" value="Ac_transferase_dom_sf"/>
</dbReference>
<gene>
    <name evidence="12" type="ORF">IAG44_01185</name>
</gene>
<feature type="active site" description="Proton acceptor; for dehydratase activity" evidence="7">
    <location>
        <position position="932"/>
    </location>
</feature>
<dbReference type="EMBL" id="CP060828">
    <property type="protein sequence ID" value="QNP68214.1"/>
    <property type="molecule type" value="Genomic_DNA"/>
</dbReference>
<dbReference type="InterPro" id="IPR016039">
    <property type="entry name" value="Thiolase-like"/>
</dbReference>
<evidence type="ECO:0000256" key="3">
    <source>
        <dbReference type="ARBA" id="ARBA00022553"/>
    </source>
</evidence>
<dbReference type="SUPFAM" id="SSF53901">
    <property type="entry name" value="Thiolase-like"/>
    <property type="match status" value="1"/>
</dbReference>
<dbReference type="GO" id="GO:0004315">
    <property type="term" value="F:3-oxoacyl-[acyl-carrier-protein] synthase activity"/>
    <property type="evidence" value="ECO:0007669"/>
    <property type="project" value="InterPro"/>
</dbReference>
<dbReference type="InterPro" id="IPR016036">
    <property type="entry name" value="Malonyl_transacylase_ACP-bd"/>
</dbReference>
<dbReference type="SUPFAM" id="SSF55048">
    <property type="entry name" value="Probable ACP-binding domain of malonyl-CoA ACP transacylase"/>
    <property type="match status" value="1"/>
</dbReference>
<sequence>MTAPKDGPGEPIAVVGLSCRFPGDADSPDAFWDLLVQGRDGIGDGAKRWAPYADTGHEHADAVRETPTRGGFLTDIAGFDAEFFGIAPREAELMDPQQRLLLELAWEALEHAGLPPLGLGGTDCGVFVGVGSDDYGRRLLEDLPRIEPWTGIGAALCATANRISHSLDLRGPSLAVDTACSASLVAVHLACRSLLSGESEVALAAGVNLMIAPGLSVTLARAGATSPDGHSKPFDADADGYGRGEGAGVLVLKRLADAERAGDRVLAVIRGSGVSQDGRTAGIMAPNGEAQADLLRSTYARCGIAPGTVDYVEAHGTGTVAGDPLEAGALAAVFGAGRPAGSPCLIGSVKGNIGHLEAGSGIAGMIKTILALVHEEIPPSVHFSAPNPRIPWARSRLRVTRERTPWPRGQRPRRAGVSSFGYGGTIAHVVLEEAPASPENAPLTTTQETPRLFPLSARSEAALREDAAKLADWLDGPGAGVPLASVAQHLATRRSHLERRAAVVAADHTELADRLRHFAAGDPAPGIADAAVTDEGLADVVWVFSGTGAQWPGMGRELLATDTVFAEVIDRIGPVFAEEFGATARELIEAGDVTRVDVAQTMIYAVQMGLVAVWTSLGVRPAAVIGHSMGEIAAAATAGILSLEDGARLVCRRSVLLRRVAGAGGMLMVGLPADEAAARLTGTDGVVPAVLASPTTTVLAGPVTEIETLARELATDPDLLVRRVDSDVAFHSPQMEPLMKELAEAAADLTAHAPRIPVYSTALDDPRDPAARDGAYWAANLRSPVRLTGAVTAAAEDGLRTFLEVSAHPVVRHSVQETLDEAGADRHCLAASLRRDTGERRHLLLNAGLLHCHGVPLDWPAAPDVPPLSLPVRSWRRQRYWRDLPVHRADRGRHDPASRTLLGPRTTLAAATPLDLWRTRVDLASRPYPGSHTIHGAEIVPAAVVLQTFLDAAAGSALSDVSFELPLTLSTAQDVDVIAQDGVIRLLSRTADTKEPAPDGDERSSLTHAVASVPGGTTPPPLRPPATGPGTPLPPDWITTALASVGVPSMAFPWRMDRLEQIPDGLRADIAAPDEAASTWAPLFDAALSMAAVAFPGPAELRVVAGAARVWTTGAPPSRARLEAYVDGGNSMSVRITAQGGRTVAALTGVRYAGGGAETRAAPPGELLWRTEWKPLPLDDSDTPRPSRPLVLVGADTELTAALRATAEARGVPCLAAEDPDGLDALRARAPGPVDVLVLPLTDRPAGESEAADRAVREAWQLASAARSLGTWPPGTARLWSLTCGVREANRLEAVAQATRWGLGRVVGGEHPELWGGTVDLGPRPTRGDLAAALRVLAANPGEDVVAVRAGGAWANRLARSASSDARRPPLRCRPDGTYLVTGGLGSLGGEIARWLVERGARRLVLAGRGALPPRAEWDAVTDPVQARRVATVRGLEALGVSVRVLSLDLADTEAAAAALTPDALGMPPVRGVVHAAGVLQDQLVDRLDADALAAVMRPKAGGALTLHRLFPPGTLDFLVHFSSCGQYLGLTGQAAYASANAFLDAIAGYAHTLGATGTMSLAWTSWRGLGMAANAAVDAELQAHGVGDITAPEAGAAWDLAGRTGAASLAVLRTVPLPDGGRRTGLLRDLDDETPAGETGEGAAAGTRPSGDLSEEELRALLHEQTVSVIVSEMKLDPAELDPDRSLLKSGLDSVMAIVIRRRLERLLERKLPANLVWHQQTVTAIVDYLVTSSRS</sequence>
<dbReference type="InterPro" id="IPR018201">
    <property type="entry name" value="Ketoacyl_synth_AS"/>
</dbReference>
<dbReference type="GO" id="GO:0033068">
    <property type="term" value="P:macrolide biosynthetic process"/>
    <property type="evidence" value="ECO:0007669"/>
    <property type="project" value="UniProtKB-ARBA"/>
</dbReference>
<dbReference type="InterPro" id="IPR014030">
    <property type="entry name" value="Ketoacyl_synth_N"/>
</dbReference>
<feature type="compositionally biased region" description="Pro residues" evidence="8">
    <location>
        <begin position="1017"/>
        <end position="1035"/>
    </location>
</feature>
<dbReference type="Gene3D" id="3.40.50.720">
    <property type="entry name" value="NAD(P)-binding Rossmann-like Domain"/>
    <property type="match status" value="1"/>
</dbReference>
<keyword evidence="3" id="KW-0597">Phosphoprotein</keyword>
<dbReference type="FunFam" id="3.40.47.10:FF:000019">
    <property type="entry name" value="Polyketide synthase type I"/>
    <property type="match status" value="1"/>
</dbReference>
<feature type="domain" description="Ketosynthase family 3 (KS3)" evidence="10">
    <location>
        <begin position="9"/>
        <end position="433"/>
    </location>
</feature>
<name>A0A7H0I5Z8_9ACTN</name>
<dbReference type="PROSITE" id="PS00606">
    <property type="entry name" value="KS3_1"/>
    <property type="match status" value="1"/>
</dbReference>
<dbReference type="CDD" id="cd00833">
    <property type="entry name" value="PKS"/>
    <property type="match status" value="1"/>
</dbReference>
<evidence type="ECO:0000259" key="10">
    <source>
        <dbReference type="PROSITE" id="PS52004"/>
    </source>
</evidence>
<dbReference type="InterPro" id="IPR014031">
    <property type="entry name" value="Ketoacyl_synth_C"/>
</dbReference>
<dbReference type="InterPro" id="IPR009081">
    <property type="entry name" value="PP-bd_ACP"/>
</dbReference>
<dbReference type="Gene3D" id="3.30.70.3290">
    <property type="match status" value="1"/>
</dbReference>
<evidence type="ECO:0000259" key="11">
    <source>
        <dbReference type="PROSITE" id="PS52019"/>
    </source>
</evidence>
<dbReference type="InterPro" id="IPR020806">
    <property type="entry name" value="PKS_PP-bd"/>
</dbReference>
<dbReference type="InterPro" id="IPR020807">
    <property type="entry name" value="PKS_DH"/>
</dbReference>
<dbReference type="Pfam" id="PF02801">
    <property type="entry name" value="Ketoacyl-synt_C"/>
    <property type="match status" value="1"/>
</dbReference>
<keyword evidence="6 12" id="KW-0012">Acyltransferase</keyword>
<dbReference type="InterPro" id="IPR050091">
    <property type="entry name" value="PKS_NRPS_Biosynth_Enz"/>
</dbReference>
<evidence type="ECO:0000259" key="9">
    <source>
        <dbReference type="PROSITE" id="PS50075"/>
    </source>
</evidence>
<keyword evidence="4 12" id="KW-0808">Transferase</keyword>
<evidence type="ECO:0000256" key="8">
    <source>
        <dbReference type="SAM" id="MobiDB-lite"/>
    </source>
</evidence>
<dbReference type="InterPro" id="IPR036736">
    <property type="entry name" value="ACP-like_sf"/>
</dbReference>
<dbReference type="PANTHER" id="PTHR43775">
    <property type="entry name" value="FATTY ACID SYNTHASE"/>
    <property type="match status" value="1"/>
</dbReference>
<dbReference type="Pfam" id="PF00698">
    <property type="entry name" value="Acyl_transf_1"/>
    <property type="match status" value="1"/>
</dbReference>
<evidence type="ECO:0000256" key="2">
    <source>
        <dbReference type="ARBA" id="ARBA00022450"/>
    </source>
</evidence>
<reference evidence="12 13" key="1">
    <citation type="submission" date="2020-08" db="EMBL/GenBank/DDBJ databases">
        <title>A novel species.</title>
        <authorList>
            <person name="Gao J."/>
        </authorList>
    </citation>
    <scope>NUCLEOTIDE SEQUENCE [LARGE SCALE GENOMIC DNA]</scope>
    <source>
        <strain evidence="12 13">CRXT-G-22</strain>
    </source>
</reference>
<feature type="compositionally biased region" description="Low complexity" evidence="8">
    <location>
        <begin position="1637"/>
        <end position="1648"/>
    </location>
</feature>
<feature type="region of interest" description="Disordered" evidence="8">
    <location>
        <begin position="1010"/>
        <end position="1035"/>
    </location>
</feature>
<feature type="domain" description="Carrier" evidence="9">
    <location>
        <begin position="1659"/>
        <end position="1735"/>
    </location>
</feature>
<dbReference type="RefSeq" id="WP_187745256.1">
    <property type="nucleotide sequence ID" value="NZ_CP060828.1"/>
</dbReference>
<dbReference type="GO" id="GO:0006633">
    <property type="term" value="P:fatty acid biosynthetic process"/>
    <property type="evidence" value="ECO:0007669"/>
    <property type="project" value="InterPro"/>
</dbReference>
<dbReference type="GO" id="GO:0031177">
    <property type="term" value="F:phosphopantetheine binding"/>
    <property type="evidence" value="ECO:0007669"/>
    <property type="project" value="InterPro"/>
</dbReference>
<dbReference type="InterPro" id="IPR014043">
    <property type="entry name" value="Acyl_transferase_dom"/>
</dbReference>
<feature type="region of interest" description="C-terminal hotdog fold" evidence="7">
    <location>
        <begin position="1030"/>
        <end position="1161"/>
    </location>
</feature>
<dbReference type="SMART" id="SM00822">
    <property type="entry name" value="PKS_KR"/>
    <property type="match status" value="1"/>
</dbReference>
<dbReference type="Gene3D" id="3.40.47.10">
    <property type="match status" value="1"/>
</dbReference>
<feature type="region of interest" description="Disordered" evidence="8">
    <location>
        <begin position="1624"/>
        <end position="1654"/>
    </location>
</feature>
<dbReference type="InterPro" id="IPR013968">
    <property type="entry name" value="PKS_KR"/>
</dbReference>
<dbReference type="Pfam" id="PF08659">
    <property type="entry name" value="KR"/>
    <property type="match status" value="1"/>
</dbReference>
<dbReference type="SMART" id="SM00823">
    <property type="entry name" value="PKS_PP"/>
    <property type="match status" value="1"/>
</dbReference>
<keyword evidence="5" id="KW-0045">Antibiotic biosynthesis</keyword>
<keyword evidence="2" id="KW-0596">Phosphopantetheine</keyword>
<dbReference type="SUPFAM" id="SSF52151">
    <property type="entry name" value="FabD/lysophospholipase-like"/>
    <property type="match status" value="1"/>
</dbReference>
<dbReference type="InterPro" id="IPR020841">
    <property type="entry name" value="PKS_Beta-ketoAc_synthase_dom"/>
</dbReference>